<feature type="transmembrane region" description="Helical" evidence="6">
    <location>
        <begin position="184"/>
        <end position="207"/>
    </location>
</feature>
<keyword evidence="10" id="KW-1185">Reference proteome</keyword>
<dbReference type="GO" id="GO:0006865">
    <property type="term" value="P:amino acid transport"/>
    <property type="evidence" value="ECO:0007669"/>
    <property type="project" value="InterPro"/>
</dbReference>
<evidence type="ECO:0000256" key="3">
    <source>
        <dbReference type="ARBA" id="ARBA00022692"/>
    </source>
</evidence>
<dbReference type="InterPro" id="IPR016152">
    <property type="entry name" value="PTrfase/Anion_transptr"/>
</dbReference>
<dbReference type="PANTHER" id="PTHR42770:SF7">
    <property type="entry name" value="MEMBRANE PROTEIN"/>
    <property type="match status" value="1"/>
</dbReference>
<proteinExistence type="predicted"/>
<dbReference type="GO" id="GO:0006813">
    <property type="term" value="P:potassium ion transport"/>
    <property type="evidence" value="ECO:0007669"/>
    <property type="project" value="InterPro"/>
</dbReference>
<accession>A0A1M7HWH3</accession>
<evidence type="ECO:0000256" key="1">
    <source>
        <dbReference type="ARBA" id="ARBA00004141"/>
    </source>
</evidence>
<keyword evidence="2" id="KW-0813">Transport</keyword>
<dbReference type="EMBL" id="FRCY01000001">
    <property type="protein sequence ID" value="SHM32921.1"/>
    <property type="molecule type" value="Genomic_DNA"/>
</dbReference>
<protein>
    <submittedName>
        <fullName evidence="9">Amino acid/polyamine/organocation transporter, APC superfamily</fullName>
    </submittedName>
</protein>
<evidence type="ECO:0000313" key="10">
    <source>
        <dbReference type="Proteomes" id="UP000184513"/>
    </source>
</evidence>
<dbReference type="Pfam" id="PF00324">
    <property type="entry name" value="AA_permease"/>
    <property type="match status" value="1"/>
</dbReference>
<evidence type="ECO:0000256" key="5">
    <source>
        <dbReference type="ARBA" id="ARBA00023136"/>
    </source>
</evidence>
<evidence type="ECO:0000256" key="6">
    <source>
        <dbReference type="SAM" id="Phobius"/>
    </source>
</evidence>
<dbReference type="PANTHER" id="PTHR42770">
    <property type="entry name" value="AMINO ACID TRANSPORTER-RELATED"/>
    <property type="match status" value="1"/>
</dbReference>
<evidence type="ECO:0000256" key="4">
    <source>
        <dbReference type="ARBA" id="ARBA00022989"/>
    </source>
</evidence>
<feature type="transmembrane region" description="Helical" evidence="6">
    <location>
        <begin position="44"/>
        <end position="65"/>
    </location>
</feature>
<gene>
    <name evidence="9" type="ORF">SAMN04488057_10192</name>
</gene>
<dbReference type="STRING" id="388280.SAMN04488057_10192"/>
<feature type="transmembrane region" description="Helical" evidence="6">
    <location>
        <begin position="411"/>
        <end position="430"/>
    </location>
</feature>
<sequence>MSEKRLKKTLRLFDVYAISTGAMFSSGFFLLPGLAAVMTGPSVVLAYLVAGFMMYPTMLSVAELATAMPRAGGAYYFIDRSLGPLFGTIGGIGSWFALIFKSAFALIGMGAYIAIFIDVPITPVAIGLTLTFGFTNIIGSKEAGWLQKVLVATLVLILSFYAIQGLSSVFRYDFFNHLREEYDVFFLNGATGFFGAIGLVFVSYAGLTKVASVAEEVTDPDRNIPLAMIYSLATATTIYVIGVFIMVSLLDRDVFFADLTPVATAGEVFMSWLPGKTGLILVVVAAIAAFASTANAGIMSAARYPLGMARDKLIPSAFGKLGKFQTPLYATVATTLLMVFLLLVFNVESVAKIASTFQLMLFGLLNICVIVMRESELKGYDPGFRSPLYPWVQITGLLFSLFLIIEMGFLSLIFTFLIIGASIFWYFSYAKDRVKREGAMFHVYSKLGQRRYDGLEMELWDMMKERGLRAEDPYERVISRALILDALPVATDYEQLLDRVSDHFAAKTGVKKKTLMKAFEDEREEGLIAIGKTTALKHIRFEADIDSEVAIARFKDGIPVKFRYFELFKAKKRNWHKKLQAIIFLVSSKKHSGQHLRMLAHLAEILDNENFPKRWLEAENEHELRQILLRDERFVNLLLEADKPSGVLIGKMVQELRLPEKSLITVIKRDGKIIFPHGNTVLKAKDELSIIGEKQEIEVIRNQYEATAVTSGRKVSK</sequence>
<feature type="transmembrane region" description="Helical" evidence="6">
    <location>
        <begin position="228"/>
        <end position="250"/>
    </location>
</feature>
<dbReference type="InterPro" id="IPR050367">
    <property type="entry name" value="APC_superfamily"/>
</dbReference>
<dbReference type="SUPFAM" id="SSF116726">
    <property type="entry name" value="TrkA C-terminal domain-like"/>
    <property type="match status" value="1"/>
</dbReference>
<feature type="transmembrane region" description="Helical" evidence="6">
    <location>
        <begin position="12"/>
        <end position="38"/>
    </location>
</feature>
<dbReference type="RefSeq" id="WP_073090035.1">
    <property type="nucleotide sequence ID" value="NZ_FRCY01000001.1"/>
</dbReference>
<dbReference type="InterPro" id="IPR002178">
    <property type="entry name" value="PTS_EIIA_type-2_dom"/>
</dbReference>
<evidence type="ECO:0000313" key="9">
    <source>
        <dbReference type="EMBL" id="SHM32921.1"/>
    </source>
</evidence>
<organism evidence="9 10">
    <name type="scientific">Cyclobacterium lianum</name>
    <dbReference type="NCBI Taxonomy" id="388280"/>
    <lineage>
        <taxon>Bacteria</taxon>
        <taxon>Pseudomonadati</taxon>
        <taxon>Bacteroidota</taxon>
        <taxon>Cytophagia</taxon>
        <taxon>Cytophagales</taxon>
        <taxon>Cyclobacteriaceae</taxon>
        <taxon>Cyclobacterium</taxon>
    </lineage>
</organism>
<dbReference type="Pfam" id="PF02080">
    <property type="entry name" value="TrkA_C"/>
    <property type="match status" value="1"/>
</dbReference>
<dbReference type="Gene3D" id="3.40.930.10">
    <property type="entry name" value="Mannitol-specific EII, Chain A"/>
    <property type="match status" value="1"/>
</dbReference>
<feature type="domain" description="RCK C-terminal" evidence="8">
    <location>
        <begin position="622"/>
        <end position="706"/>
    </location>
</feature>
<dbReference type="PROSITE" id="PS51094">
    <property type="entry name" value="PTS_EIIA_TYPE_2"/>
    <property type="match status" value="1"/>
</dbReference>
<dbReference type="Gene3D" id="1.20.1740.10">
    <property type="entry name" value="Amino acid/polyamine transporter I"/>
    <property type="match status" value="1"/>
</dbReference>
<comment type="subcellular location">
    <subcellularLocation>
        <location evidence="1">Membrane</location>
        <topology evidence="1">Multi-pass membrane protein</topology>
    </subcellularLocation>
</comment>
<dbReference type="InterPro" id="IPR004841">
    <property type="entry name" value="AA-permease/SLC12A_dom"/>
</dbReference>
<feature type="transmembrane region" description="Helical" evidence="6">
    <location>
        <begin position="113"/>
        <end position="137"/>
    </location>
</feature>
<dbReference type="PROSITE" id="PS51202">
    <property type="entry name" value="RCK_C"/>
    <property type="match status" value="1"/>
</dbReference>
<dbReference type="GO" id="GO:0016020">
    <property type="term" value="C:membrane"/>
    <property type="evidence" value="ECO:0007669"/>
    <property type="project" value="UniProtKB-SubCell"/>
</dbReference>
<dbReference type="Pfam" id="PF00359">
    <property type="entry name" value="PTS_EIIA_2"/>
    <property type="match status" value="1"/>
</dbReference>
<name>A0A1M7HWH3_9BACT</name>
<dbReference type="OrthoDB" id="9810109at2"/>
<dbReference type="Gene3D" id="3.30.70.1450">
    <property type="entry name" value="Regulator of K+ conductance, C-terminal domain"/>
    <property type="match status" value="1"/>
</dbReference>
<feature type="transmembrane region" description="Helical" evidence="6">
    <location>
        <begin position="279"/>
        <end position="306"/>
    </location>
</feature>
<dbReference type="GO" id="GO:0008324">
    <property type="term" value="F:monoatomic cation transmembrane transporter activity"/>
    <property type="evidence" value="ECO:0007669"/>
    <property type="project" value="InterPro"/>
</dbReference>
<keyword evidence="3 6" id="KW-0812">Transmembrane</keyword>
<evidence type="ECO:0000259" key="8">
    <source>
        <dbReference type="PROSITE" id="PS51202"/>
    </source>
</evidence>
<feature type="transmembrane region" description="Helical" evidence="6">
    <location>
        <begin position="353"/>
        <end position="372"/>
    </location>
</feature>
<dbReference type="AlphaFoldDB" id="A0A1M7HWH3"/>
<evidence type="ECO:0000256" key="2">
    <source>
        <dbReference type="ARBA" id="ARBA00022448"/>
    </source>
</evidence>
<feature type="transmembrane region" description="Helical" evidence="6">
    <location>
        <begin position="149"/>
        <end position="172"/>
    </location>
</feature>
<dbReference type="InterPro" id="IPR036721">
    <property type="entry name" value="RCK_C_sf"/>
</dbReference>
<keyword evidence="5 6" id="KW-0472">Membrane</keyword>
<dbReference type="InterPro" id="IPR004840">
    <property type="entry name" value="Amino_acid_permease_CS"/>
</dbReference>
<reference evidence="9 10" key="1">
    <citation type="submission" date="2016-11" db="EMBL/GenBank/DDBJ databases">
        <authorList>
            <person name="Jaros S."/>
            <person name="Januszkiewicz K."/>
            <person name="Wedrychowicz H."/>
        </authorList>
    </citation>
    <scope>NUCLEOTIDE SEQUENCE [LARGE SCALE GENOMIC DNA]</scope>
    <source>
        <strain evidence="9 10">CGMCC 1.6102</strain>
    </source>
</reference>
<dbReference type="InterPro" id="IPR006037">
    <property type="entry name" value="RCK_C"/>
</dbReference>
<dbReference type="Proteomes" id="UP000184513">
    <property type="component" value="Unassembled WGS sequence"/>
</dbReference>
<dbReference type="SUPFAM" id="SSF55804">
    <property type="entry name" value="Phoshotransferase/anion transport protein"/>
    <property type="match status" value="1"/>
</dbReference>
<dbReference type="PROSITE" id="PS00218">
    <property type="entry name" value="AMINO_ACID_PERMEASE_1"/>
    <property type="match status" value="1"/>
</dbReference>
<feature type="transmembrane region" description="Helical" evidence="6">
    <location>
        <begin position="85"/>
        <end position="107"/>
    </location>
</feature>
<feature type="domain" description="PTS EIIA type-2" evidence="7">
    <location>
        <begin position="476"/>
        <end position="631"/>
    </location>
</feature>
<evidence type="ECO:0000259" key="7">
    <source>
        <dbReference type="PROSITE" id="PS51094"/>
    </source>
</evidence>
<feature type="transmembrane region" description="Helical" evidence="6">
    <location>
        <begin position="388"/>
        <end position="405"/>
    </location>
</feature>
<keyword evidence="4 6" id="KW-1133">Transmembrane helix</keyword>
<feature type="transmembrane region" description="Helical" evidence="6">
    <location>
        <begin position="327"/>
        <end position="347"/>
    </location>
</feature>